<dbReference type="GO" id="GO:0000027">
    <property type="term" value="P:ribosomal large subunit assembly"/>
    <property type="evidence" value="ECO:0007669"/>
    <property type="project" value="TreeGrafter"/>
</dbReference>
<protein>
    <recommendedName>
        <fullName evidence="4">Midasin</fullName>
    </recommendedName>
    <alternativeName>
        <fullName evidence="10">MIDAS-containing protein</fullName>
    </alternativeName>
</protein>
<evidence type="ECO:0000256" key="7">
    <source>
        <dbReference type="ARBA" id="ARBA00022840"/>
    </source>
</evidence>
<dbReference type="GO" id="GO:0016887">
    <property type="term" value="F:ATP hydrolysis activity"/>
    <property type="evidence" value="ECO:0007669"/>
    <property type="project" value="InterPro"/>
</dbReference>
<evidence type="ECO:0000259" key="11">
    <source>
        <dbReference type="SMART" id="SM00382"/>
    </source>
</evidence>
<reference evidence="12" key="1">
    <citation type="submission" date="2023-03" db="EMBL/GenBank/DDBJ databases">
        <title>Massive genome expansion in bonnet fungi (Mycena s.s.) driven by repeated elements and novel gene families across ecological guilds.</title>
        <authorList>
            <consortium name="Lawrence Berkeley National Laboratory"/>
            <person name="Harder C.B."/>
            <person name="Miyauchi S."/>
            <person name="Viragh M."/>
            <person name="Kuo A."/>
            <person name="Thoen E."/>
            <person name="Andreopoulos B."/>
            <person name="Lu D."/>
            <person name="Skrede I."/>
            <person name="Drula E."/>
            <person name="Henrissat B."/>
            <person name="Morin E."/>
            <person name="Kohler A."/>
            <person name="Barry K."/>
            <person name="LaButti K."/>
            <person name="Morin E."/>
            <person name="Salamov A."/>
            <person name="Lipzen A."/>
            <person name="Mereny Z."/>
            <person name="Hegedus B."/>
            <person name="Baldrian P."/>
            <person name="Stursova M."/>
            <person name="Weitz H."/>
            <person name="Taylor A."/>
            <person name="Grigoriev I.V."/>
            <person name="Nagy L.G."/>
            <person name="Martin F."/>
            <person name="Kauserud H."/>
        </authorList>
    </citation>
    <scope>NUCLEOTIDE SEQUENCE</scope>
    <source>
        <strain evidence="12">CBHHK188m</strain>
    </source>
</reference>
<dbReference type="Pfam" id="PF17867">
    <property type="entry name" value="AAA_lid_7"/>
    <property type="match status" value="2"/>
</dbReference>
<dbReference type="PROSITE" id="PS00675">
    <property type="entry name" value="SIGMA54_INTERACT_1"/>
    <property type="match status" value="1"/>
</dbReference>
<dbReference type="InterPro" id="IPR003593">
    <property type="entry name" value="AAA+_ATPase"/>
</dbReference>
<dbReference type="SUPFAM" id="SSF52540">
    <property type="entry name" value="P-loop containing nucleoside triphosphate hydrolases"/>
    <property type="match status" value="5"/>
</dbReference>
<dbReference type="GO" id="GO:0005524">
    <property type="term" value="F:ATP binding"/>
    <property type="evidence" value="ECO:0007669"/>
    <property type="project" value="UniProtKB-KW"/>
</dbReference>
<keyword evidence="8" id="KW-0143">Chaperone</keyword>
<feature type="domain" description="AAA+ ATPase" evidence="11">
    <location>
        <begin position="485"/>
        <end position="702"/>
    </location>
</feature>
<dbReference type="InterPro" id="IPR025662">
    <property type="entry name" value="Sigma_54_int_dom_ATP-bd_1"/>
</dbReference>
<evidence type="ECO:0000256" key="2">
    <source>
        <dbReference type="ARBA" id="ARBA00004642"/>
    </source>
</evidence>
<feature type="domain" description="AAA+ ATPase" evidence="11">
    <location>
        <begin position="1178"/>
        <end position="1418"/>
    </location>
</feature>
<accession>A0AAD7JP91</accession>
<evidence type="ECO:0000256" key="6">
    <source>
        <dbReference type="ARBA" id="ARBA00022741"/>
    </source>
</evidence>
<comment type="caution">
    <text evidence="12">The sequence shown here is derived from an EMBL/GenBank/DDBJ whole genome shotgun (WGS) entry which is preliminary data.</text>
</comment>
<evidence type="ECO:0000256" key="10">
    <source>
        <dbReference type="ARBA" id="ARBA00077000"/>
    </source>
</evidence>
<evidence type="ECO:0000256" key="8">
    <source>
        <dbReference type="ARBA" id="ARBA00023186"/>
    </source>
</evidence>
<dbReference type="CDD" id="cd00009">
    <property type="entry name" value="AAA"/>
    <property type="match status" value="2"/>
</dbReference>
<dbReference type="Pfam" id="PF07728">
    <property type="entry name" value="AAA_5"/>
    <property type="match status" value="5"/>
</dbReference>
<keyword evidence="6" id="KW-0547">Nucleotide-binding</keyword>
<name>A0AAD7JP91_9AGAR</name>
<dbReference type="GO" id="GO:0000055">
    <property type="term" value="P:ribosomal large subunit export from nucleus"/>
    <property type="evidence" value="ECO:0007669"/>
    <property type="project" value="TreeGrafter"/>
</dbReference>
<keyword evidence="13" id="KW-1185">Reference proteome</keyword>
<comment type="similarity">
    <text evidence="3">Belongs to the midasin family.</text>
</comment>
<dbReference type="Gene3D" id="3.40.50.300">
    <property type="entry name" value="P-loop containing nucleotide triphosphate hydrolases"/>
    <property type="match status" value="4"/>
</dbReference>
<evidence type="ECO:0000313" key="12">
    <source>
        <dbReference type="EMBL" id="KAJ7767517.1"/>
    </source>
</evidence>
<dbReference type="Proteomes" id="UP001215280">
    <property type="component" value="Unassembled WGS sequence"/>
</dbReference>
<evidence type="ECO:0000256" key="3">
    <source>
        <dbReference type="ARBA" id="ARBA00007188"/>
    </source>
</evidence>
<dbReference type="SMART" id="SM00382">
    <property type="entry name" value="AAA"/>
    <property type="match status" value="4"/>
</dbReference>
<comment type="subcellular location">
    <subcellularLocation>
        <location evidence="1">Nucleus</location>
        <location evidence="1">Nucleolus</location>
    </subcellularLocation>
    <subcellularLocation>
        <location evidence="2">Nucleus</location>
        <location evidence="2">Nucleoplasm</location>
    </subcellularLocation>
</comment>
<dbReference type="FunFam" id="3.40.50.300:FF:001368">
    <property type="entry name" value="Midasin"/>
    <property type="match status" value="1"/>
</dbReference>
<dbReference type="InterPro" id="IPR048617">
    <property type="entry name" value="MDN1_AAA_lid_4"/>
</dbReference>
<dbReference type="GO" id="GO:0030687">
    <property type="term" value="C:preribosome, large subunit precursor"/>
    <property type="evidence" value="ECO:0007669"/>
    <property type="project" value="TreeGrafter"/>
</dbReference>
<keyword evidence="9" id="KW-0539">Nucleus</keyword>
<evidence type="ECO:0000313" key="13">
    <source>
        <dbReference type="Proteomes" id="UP001215280"/>
    </source>
</evidence>
<gene>
    <name evidence="12" type="ORF">DFH07DRAFT_808780</name>
</gene>
<dbReference type="Pfam" id="PF21108">
    <property type="entry name" value="MDN1_4th"/>
    <property type="match status" value="1"/>
</dbReference>
<evidence type="ECO:0000256" key="4">
    <source>
        <dbReference type="ARBA" id="ARBA00017143"/>
    </source>
</evidence>
<dbReference type="InterPro" id="IPR041190">
    <property type="entry name" value="Midasin_AAA_lid_5"/>
</dbReference>
<keyword evidence="7" id="KW-0067">ATP-binding</keyword>
<dbReference type="GO" id="GO:0005730">
    <property type="term" value="C:nucleolus"/>
    <property type="evidence" value="ECO:0007669"/>
    <property type="project" value="UniProtKB-SubCell"/>
</dbReference>
<dbReference type="InterPro" id="IPR027417">
    <property type="entry name" value="P-loop_NTPase"/>
</dbReference>
<proteinExistence type="inferred from homology"/>
<dbReference type="EMBL" id="JARJLG010000030">
    <property type="protein sequence ID" value="KAJ7767517.1"/>
    <property type="molecule type" value="Genomic_DNA"/>
</dbReference>
<dbReference type="PANTHER" id="PTHR48103:SF2">
    <property type="entry name" value="MIDASIN"/>
    <property type="match status" value="1"/>
</dbReference>
<evidence type="ECO:0000256" key="5">
    <source>
        <dbReference type="ARBA" id="ARBA00022553"/>
    </source>
</evidence>
<dbReference type="Pfam" id="PF17865">
    <property type="entry name" value="AAA_lid_5"/>
    <property type="match status" value="1"/>
</dbReference>
<feature type="non-terminal residue" evidence="12">
    <location>
        <position position="3047"/>
    </location>
</feature>
<keyword evidence="5" id="KW-0597">Phosphoprotein</keyword>
<dbReference type="GO" id="GO:0005654">
    <property type="term" value="C:nucleoplasm"/>
    <property type="evidence" value="ECO:0007669"/>
    <property type="project" value="UniProtKB-SubCell"/>
</dbReference>
<dbReference type="FunFam" id="3.40.50.300:FF:000712">
    <property type="entry name" value="Midasin"/>
    <property type="match status" value="1"/>
</dbReference>
<feature type="domain" description="AAA+ ATPase" evidence="11">
    <location>
        <begin position="183"/>
        <end position="329"/>
    </location>
</feature>
<evidence type="ECO:0000256" key="1">
    <source>
        <dbReference type="ARBA" id="ARBA00004604"/>
    </source>
</evidence>
<dbReference type="InterPro" id="IPR011704">
    <property type="entry name" value="ATPase_dyneun-rel_AAA"/>
</dbReference>
<dbReference type="PANTHER" id="PTHR48103">
    <property type="entry name" value="MIDASIN-RELATED"/>
    <property type="match status" value="1"/>
</dbReference>
<evidence type="ECO:0000256" key="9">
    <source>
        <dbReference type="ARBA" id="ARBA00023242"/>
    </source>
</evidence>
<dbReference type="FunFam" id="3.40.50.300:FF:000142">
    <property type="entry name" value="Midasin"/>
    <property type="match status" value="1"/>
</dbReference>
<sequence>MNPATDVGKKDLPPNIRSRFTEIDVPPPDADRETLLSIVNQYIGDNAVGDKGMIMNVAEFYAAVKQLADTRQIADGSNHKPHYSMRTLVRALSFAADIASAYSLRRAIWEGCLMAFTMVLDVPSAEIVTSLAQKHLLAGVRNPRSMLMKEPSVPQGRSADEFVKFGPFYLEKGPLPVDLVEDRRFPVLIEGPTSSGKTSSVEYLAKRTGHRFIRINNHEHTDIQEYLGSYVSDPVTGKLVFKDGLLVRALRKGDWIVLDELNLAPTDVLEALNRLLDDNRELVIPETQEVVRPNPHFMLFATQNPPGLYAGRKVLSRAFRNRFLEVHFEDVPQVELETILHQRCSIPPSRAKKIVSVFRELQKRRQSGRVFETKQGFATLRDLFRWAGRRDADRRDVDDYQQLAENGYMLLAERARRDDDKAAVKEVIESVMGVKIDEDAIYDLHSTDVDFAKYLACPIPSSSSTLIWTRAMKRLFILVGRALRFNEPVLLVGETGSGKTSVCQIFADACCKHLHSLNCHQNTETADLIGGLRPVRNRSAREAEVCREGVDVLQHLGLAPVTPGLESLGQSIQLALESPTVDPKRRPQLEKVHHKFLRLKSIFEWHDGPLVDAMRNGDVFLLDEISLADDSVLERLNSVLEPGRTLVLAERGGDDLEHPAIQAVDSFKLIATMNPGGDYGKKELSPALRNRFTEIWVPPVDDRNDLKLIVDQMWSSEPLHPYTSKVLDFAEWLSEQVGDRSLMSLRDILAWVVFSNSVYPAGAEGMSANEIFHHAAHMTFLDGLGSLPQLTSFSKEAIRRLKEEALSKLQILVPLSDAETHVPAHDPSNWVQLGTFAIARGPREPILQTFDLRAPTAQDNAMRVVRACQVSKPILLEGSPGVGKTSLVTALANLAGHQLCRINLSDQTDLIDLFGSDLPVEGGGPGEFAWKDAEFLTALQEGHWVLLDEMNLAPQAVLEGLNAVLDHRGSVYIPELGRSFTRHPAFRIFAAQNPLSQGGGRKGLPKSFVNRFTKVYVEELTPNDLLLVCQHLFPAIGPEILKAMISFNTTLNEEVSVKRSFARAGSPWEFNLRDVLRWATLLESSASPLHPSQLLRSVYLDRFREVEDRRRARLLFDRIFHASSNSLDQAPSWAISSGHVQFGGFHAPRQNLAVLGRPGRILKKQLPALETAGHCISQAWLAIITGPRNSGKTELVRTLANFAGRFLAEVSLNSATDTMDILGSFEQVDDRGRVLAAVDSLLSIVDSHLRSSVGSHLCRSPTFDILWKARHDSFMSGDLLPLLRAASNLILHLLPLTAESNRSSDLRSLQGQVEQLITRREGPGRFEWVDGPLIRAMKQGDWLLLDGANLCNPSVLDRLNSLCEVDGFLTLSERGYVDGRVQVLKPHPNFRIFMSVDPQHGELSRAMRNRGIEIALSLEPVADDIAILQDHFRLPLSVPITVDAKTFDSLRRGLRLDNMVRATDPRSSGRHLDQDSGSSSVLDRAWLGAAHTDAFYYFLARTIAPPYARHFQRFASQMGSAFDRAGAFSQSVPGKSLGVAIASLWDSYVQSRGVPVAFVSAQPMDFYLNPCIDAPPSHSPSRALLRALDLNVAVYLHAESSATEVIINGTGTAYANVRALKEIHSVLKNVQELAVATLDGLDTRDWSSQTVSINLALKTLGYAHHLRKVKGNSHFDYSAVQAISSWLADALEDCPTDFLPLTRHVQTLRGIVALSTGLGMNDIWFKFMADKIPPFSSALMGLDDLAYRLGDTPDSQGLRRQCFDLMSLNSLQAFASDEETATFGKLHDDLLQRLGTAVQESVEPVPEVDWAALIPELAILASCQGANSKKLARTIEQLIQAGCRQPSRSMPRLVGYQHLVWLLDAEKDVFSVILRLQMQWFSSIWNTSNDDGPAALFRPSQLNSTMTSCDLKGSYLGSFRAFERGIHHRVHLAQLQCEQDIPRIEQLAMVLRQSILLVAACFASSFDDPLPASDPIDKDIQNSLNQTLAFVERTKSRPFMHAVQNHLSPHLQRFTSQRHSRQRSIADLGSCWIALSRTIFDLFVPDAPVDPAAIQNCATGFWKQQESLLREQIILHSRAEYLTTGNSENVVIDYLREQLEEVLGRLRVIPALPLREDVSQLHMFWSEVIQFQNQTISPAKTDALISLLGNSEENNIRAREDVLQKSMAGFCHRLDSVYPEFADISAPLQLATLYLRLGLRLLVCASISASDSVSDHVSTLSSSLVAFPSVRGAASILAQSESGPLVVSPFRHLLLNLASVAVNIQAGVSVDTQIDLIETAYSQAQRLWLIDRAREGEMDAAAHSLYRHKPLDYDDVGEAEMEEREFLLLFPSFEDALDPTLDPDSQVQPSAKSSPSSRIQAEEMQQLVDLHHLLVARSDPSPSGIFYQLRKRELEGLLKTRFDSLTDTLDDESIPFQLALLRTCLSSTQISPVNLNKPYNFYADVNILEARKAVAVVVTLQTRLQVLVQEWPDQMVLHHLVGRCDAVLALDLGSPVAKVLSALEQLLVQTDDWEIYANRYNTLKEHQSALTTLIVEWRRLELACWQVLLQSQAKMFADGVAEWWFHVYDATIRGPLDAADREQQDPTQTVTDYLTTLIPLLDEFICTSPLGQFHARMQLLGSFELYCVRLADTKTGFLQDTLNRVGRILHATQSHYGLFTQQVSTKLSEQRNVLEKELRGFIKLASWKDINVQALKASAQRTHHQLYKIVRKFRDVLRQPVTDHLRPQYAGDSECQRLAISQLLDTRNSLSPPSFPGTEFVTAPSGRLLNLAQTFRRFGDLLHTHVRPFISSRSALVVDNLAVDIIVTTKELATVAIVSTPAEKREKQQKALMVRKRKAWSDLLKELKRAGFTFNVKPDVLREQSDARWIREQPILQSSAEASATVTKGEDYYNRMNGALPTLRSSLSGHHPDLVTRDLQKGLMFVESVFAMAVDSRSRLADAFANYERLRRMSQRLGALSTSPNIAFYGRTIIQQVSHVHEVLCKLGSALKEVNQGLDTFNALEPSPRVPDPLLEQARALEILTDTLCVQVKSICNQVDSSSLPVL</sequence>
<organism evidence="12 13">
    <name type="scientific">Mycena maculata</name>
    <dbReference type="NCBI Taxonomy" id="230809"/>
    <lineage>
        <taxon>Eukaryota</taxon>
        <taxon>Fungi</taxon>
        <taxon>Dikarya</taxon>
        <taxon>Basidiomycota</taxon>
        <taxon>Agaricomycotina</taxon>
        <taxon>Agaricomycetes</taxon>
        <taxon>Agaricomycetidae</taxon>
        <taxon>Agaricales</taxon>
        <taxon>Marasmiineae</taxon>
        <taxon>Mycenaceae</taxon>
        <taxon>Mycena</taxon>
    </lineage>
</organism>
<feature type="domain" description="AAA+ ATPase" evidence="11">
    <location>
        <begin position="870"/>
        <end position="995"/>
    </location>
</feature>
<dbReference type="InterPro" id="IPR040848">
    <property type="entry name" value="AAA_lid_7"/>
</dbReference>